<gene>
    <name evidence="2" type="ORF">G352_23956</name>
</gene>
<dbReference type="Proteomes" id="UP000011731">
    <property type="component" value="Unassembled WGS sequence"/>
</dbReference>
<comment type="caution">
    <text evidence="2">The sequence shown here is derived from an EMBL/GenBank/DDBJ whole genome shotgun (WGS) entry which is preliminary data.</text>
</comment>
<dbReference type="RefSeq" id="WP_003938852.1">
    <property type="nucleotide sequence ID" value="NZ_AOEX01000093.1"/>
</dbReference>
<feature type="compositionally biased region" description="Low complexity" evidence="1">
    <location>
        <begin position="466"/>
        <end position="476"/>
    </location>
</feature>
<protein>
    <recommendedName>
        <fullName evidence="4">Portal protein</fullName>
    </recommendedName>
</protein>
<dbReference type="PATRIC" id="fig|1278076.4.peg.4908"/>
<keyword evidence="3" id="KW-1185">Reference proteome</keyword>
<evidence type="ECO:0000313" key="2">
    <source>
        <dbReference type="EMBL" id="EME53749.1"/>
    </source>
</evidence>
<sequence length="595" mass="64972">MGSLGSNWQEQAWEFLDKVGELRYYVGWRSASVARCQLIGSDLDPDTGRPTGYTENATVQRIVRDIAGGVTGQSQILKRLTTGLTVPGEGFVAMIVRDSESHDTYSDGSPLSLEDQEQGEFQEWIVLSRDEIKASGSDGLEFTLEDDSKHLFDEERDLLFRVWNPHPRKASEADSPVRAAEDALLEIVRTTKSIDNAAKSRLVGNGIVFVPQEMSLPEQSAPGATPMTGDAPGPDYGVPYAAPSASQQLQDLLYQVGTTAYKDQESMAAFMPIIASVPGEWTDKVKHVTFDSQVAETSLKTREAAIRRLAMSLDVAPERLLGLGANSNHWSAWAIAEDDVKVHVVPVLETIVASLTQFILRPLLEKEGIDPDHYVIWYDTTPLTQDPDKKAEAKDAHDRGGLTTKALRKYSGFDDSDGYDLTTAEGWQELARDKASADVSLIPTLAPLLGGVANQITPPPQQSAIDAPTDTTPTAPESETLPESEPVTQPDSTDEPDTVTSAAVLVFVETFTARALELANKRRRNRANAAQFRDVPIHLAHRNLPAVPAAEVPKLIEGWDTSVPWGAVERLGFTRHTIASWVERDAIDELTKVAG</sequence>
<proteinExistence type="predicted"/>
<accession>M2YZG6</accession>
<evidence type="ECO:0008006" key="4">
    <source>
        <dbReference type="Google" id="ProtNLM"/>
    </source>
</evidence>
<evidence type="ECO:0000313" key="3">
    <source>
        <dbReference type="Proteomes" id="UP000011731"/>
    </source>
</evidence>
<feature type="region of interest" description="Disordered" evidence="1">
    <location>
        <begin position="454"/>
        <end position="497"/>
    </location>
</feature>
<organism evidence="2 3">
    <name type="scientific">Rhodococcus ruber BKS 20-38</name>
    <dbReference type="NCBI Taxonomy" id="1278076"/>
    <lineage>
        <taxon>Bacteria</taxon>
        <taxon>Bacillati</taxon>
        <taxon>Actinomycetota</taxon>
        <taxon>Actinomycetes</taxon>
        <taxon>Mycobacteriales</taxon>
        <taxon>Nocardiaceae</taxon>
        <taxon>Rhodococcus</taxon>
    </lineage>
</organism>
<name>M2YZG6_9NOCA</name>
<reference evidence="2 3" key="1">
    <citation type="journal article" date="2013" name="Genome Announc.">
        <title>Draft Genome Sequence of Rhodococcus ruber Strain BKS 20-38.</title>
        <authorList>
            <person name="Bala M."/>
            <person name="Kumar S."/>
            <person name="Raghava G.P."/>
            <person name="Mayilraj S."/>
        </authorList>
    </citation>
    <scope>NUCLEOTIDE SEQUENCE [LARGE SCALE GENOMIC DNA]</scope>
    <source>
        <strain evidence="2 3">BKS 20-38</strain>
    </source>
</reference>
<dbReference type="EMBL" id="AOEX01000093">
    <property type="protein sequence ID" value="EME53749.1"/>
    <property type="molecule type" value="Genomic_DNA"/>
</dbReference>
<dbReference type="AlphaFoldDB" id="M2YZG6"/>
<evidence type="ECO:0000256" key="1">
    <source>
        <dbReference type="SAM" id="MobiDB-lite"/>
    </source>
</evidence>